<keyword evidence="2" id="KW-1185">Reference proteome</keyword>
<protein>
    <recommendedName>
        <fullName evidence="3">Histidine kinase</fullName>
    </recommendedName>
</protein>
<dbReference type="Proteomes" id="UP000838686">
    <property type="component" value="Unassembled WGS sequence"/>
</dbReference>
<evidence type="ECO:0008006" key="3">
    <source>
        <dbReference type="Google" id="ProtNLM"/>
    </source>
</evidence>
<accession>A0ABM9CM27</accession>
<dbReference type="EMBL" id="CAKMMF010000028">
    <property type="protein sequence ID" value="CAH1217430.1"/>
    <property type="molecule type" value="Genomic_DNA"/>
</dbReference>
<sequence length="117" mass="13696">MDKQKLLFQNLKRIKDYWANEVTNSLKPSTDLIWSNYEENYKLLQGKLRTPEEQEAFKNIQDEIIKGVLHSILVMIDGGDALADDIRIDIIDEETRESLKENIALHEEFVSYLLDVE</sequence>
<comment type="caution">
    <text evidence="1">The sequence shown here is derived from an EMBL/GenBank/DDBJ whole genome shotgun (WGS) entry which is preliminary data.</text>
</comment>
<proteinExistence type="predicted"/>
<dbReference type="RefSeq" id="WP_236344677.1">
    <property type="nucleotide sequence ID" value="NZ_CAKMMF010000028.1"/>
</dbReference>
<evidence type="ECO:0000313" key="1">
    <source>
        <dbReference type="EMBL" id="CAH1217430.1"/>
    </source>
</evidence>
<evidence type="ECO:0000313" key="2">
    <source>
        <dbReference type="Proteomes" id="UP000838686"/>
    </source>
</evidence>
<gene>
    <name evidence="1" type="ORF">PAECIP111893_04277</name>
</gene>
<organism evidence="1 2">
    <name type="scientific">Paenibacillus plantiphilus</name>
    <dbReference type="NCBI Taxonomy" id="2905650"/>
    <lineage>
        <taxon>Bacteria</taxon>
        <taxon>Bacillati</taxon>
        <taxon>Bacillota</taxon>
        <taxon>Bacilli</taxon>
        <taxon>Bacillales</taxon>
        <taxon>Paenibacillaceae</taxon>
        <taxon>Paenibacillus</taxon>
    </lineage>
</organism>
<reference evidence="1" key="1">
    <citation type="submission" date="2022-01" db="EMBL/GenBank/DDBJ databases">
        <authorList>
            <person name="Criscuolo A."/>
        </authorList>
    </citation>
    <scope>NUCLEOTIDE SEQUENCE</scope>
    <source>
        <strain evidence="1">CIP111893</strain>
    </source>
</reference>
<name>A0ABM9CM27_9BACL</name>